<comment type="caution">
    <text evidence="6">The sequence shown here is derived from an EMBL/GenBank/DDBJ whole genome shotgun (WGS) entry which is preliminary data.</text>
</comment>
<feature type="domain" description="SsuA/THI5-like" evidence="5">
    <location>
        <begin position="40"/>
        <end position="256"/>
    </location>
</feature>
<dbReference type="Proteomes" id="UP000542125">
    <property type="component" value="Unassembled WGS sequence"/>
</dbReference>
<gene>
    <name evidence="6" type="ORF">FHW18_004784</name>
</gene>
<dbReference type="Gene3D" id="3.40.190.10">
    <property type="entry name" value="Periplasmic binding protein-like II"/>
    <property type="match status" value="2"/>
</dbReference>
<dbReference type="RefSeq" id="WP_179589436.1">
    <property type="nucleotide sequence ID" value="NZ_JACBYR010000002.1"/>
</dbReference>
<name>A0A7Y9IYR2_9BURK</name>
<comment type="similarity">
    <text evidence="2">Belongs to the bacterial solute-binding protein SsuA/TauA family.</text>
</comment>
<keyword evidence="7" id="KW-1185">Reference proteome</keyword>
<evidence type="ECO:0000256" key="3">
    <source>
        <dbReference type="ARBA" id="ARBA00022729"/>
    </source>
</evidence>
<dbReference type="InterPro" id="IPR015168">
    <property type="entry name" value="SsuA/THI5"/>
</dbReference>
<protein>
    <submittedName>
        <fullName evidence="6">NitT/TauT family transport system substrate-binding protein</fullName>
    </submittedName>
</protein>
<dbReference type="GO" id="GO:0042597">
    <property type="term" value="C:periplasmic space"/>
    <property type="evidence" value="ECO:0007669"/>
    <property type="project" value="UniProtKB-SubCell"/>
</dbReference>
<proteinExistence type="inferred from homology"/>
<evidence type="ECO:0000259" key="5">
    <source>
        <dbReference type="Pfam" id="PF09084"/>
    </source>
</evidence>
<evidence type="ECO:0000256" key="2">
    <source>
        <dbReference type="ARBA" id="ARBA00010742"/>
    </source>
</evidence>
<evidence type="ECO:0000313" key="6">
    <source>
        <dbReference type="EMBL" id="NYE85477.1"/>
    </source>
</evidence>
<evidence type="ECO:0000256" key="4">
    <source>
        <dbReference type="SAM" id="SignalP"/>
    </source>
</evidence>
<dbReference type="AlphaFoldDB" id="A0A7Y9IYR2"/>
<sequence>MKTSITSAVLGFSMALALAITSTPAAAQTKITVGYTAVSEFLPMFVAKERGLFAKRGLDVTPQQLAYSSVMPAALQSGSVQIAGAASPVLLLANDNGMKLVGVAGTSVHQRESNAIGLVVKANGPIKTPADFVGKKVGVPGLNAALHILTRKWLDDRGVDTRRVTFVEAPFPQMGDLLRGGSIDAAITADPFLGRIVQSGVGAMLFPVAADLPAGFSNMLYMTTDAWEAKNGEIVKNFRLALQEAIVYAQAHPEDARADMGKYIKLPPQVLAALAVPSFDASLKASQLTFWADTMSQQQMLRAVPKLDTMVAK</sequence>
<comment type="subcellular location">
    <subcellularLocation>
        <location evidence="1">Periplasm</location>
    </subcellularLocation>
</comment>
<feature type="signal peptide" evidence="4">
    <location>
        <begin position="1"/>
        <end position="27"/>
    </location>
</feature>
<evidence type="ECO:0000256" key="1">
    <source>
        <dbReference type="ARBA" id="ARBA00004418"/>
    </source>
</evidence>
<feature type="chain" id="PRO_5031073724" evidence="4">
    <location>
        <begin position="28"/>
        <end position="313"/>
    </location>
</feature>
<organism evidence="6 7">
    <name type="scientific">Pigmentiphaga litoralis</name>
    <dbReference type="NCBI Taxonomy" id="516702"/>
    <lineage>
        <taxon>Bacteria</taxon>
        <taxon>Pseudomonadati</taxon>
        <taxon>Pseudomonadota</taxon>
        <taxon>Betaproteobacteria</taxon>
        <taxon>Burkholderiales</taxon>
        <taxon>Alcaligenaceae</taxon>
        <taxon>Pigmentiphaga</taxon>
    </lineage>
</organism>
<dbReference type="EMBL" id="JACBYR010000002">
    <property type="protein sequence ID" value="NYE85477.1"/>
    <property type="molecule type" value="Genomic_DNA"/>
</dbReference>
<accession>A0A7Y9IYR2</accession>
<dbReference type="PANTHER" id="PTHR30024:SF47">
    <property type="entry name" value="TAURINE-BINDING PERIPLASMIC PROTEIN"/>
    <property type="match status" value="1"/>
</dbReference>
<evidence type="ECO:0000313" key="7">
    <source>
        <dbReference type="Proteomes" id="UP000542125"/>
    </source>
</evidence>
<dbReference type="SUPFAM" id="SSF53850">
    <property type="entry name" value="Periplasmic binding protein-like II"/>
    <property type="match status" value="1"/>
</dbReference>
<dbReference type="Pfam" id="PF09084">
    <property type="entry name" value="NMT1"/>
    <property type="match status" value="1"/>
</dbReference>
<keyword evidence="3 4" id="KW-0732">Signal</keyword>
<dbReference type="PANTHER" id="PTHR30024">
    <property type="entry name" value="ALIPHATIC SULFONATES-BINDING PROTEIN-RELATED"/>
    <property type="match status" value="1"/>
</dbReference>
<reference evidence="6 7" key="1">
    <citation type="submission" date="2020-07" db="EMBL/GenBank/DDBJ databases">
        <title>Genomic Encyclopedia of Type Strains, Phase IV (KMG-V): Genome sequencing to study the core and pangenomes of soil and plant-associated prokaryotes.</title>
        <authorList>
            <person name="Whitman W."/>
        </authorList>
    </citation>
    <scope>NUCLEOTIDE SEQUENCE [LARGE SCALE GENOMIC DNA]</scope>
    <source>
        <strain evidence="6 7">SAS40</strain>
    </source>
</reference>